<feature type="domain" description="Glycoside hydrolase family 9" evidence="10">
    <location>
        <begin position="128"/>
        <end position="602"/>
    </location>
</feature>
<comment type="similarity">
    <text evidence="2">Belongs to the glycosyl hydrolase 9 (cellulase E) family.</text>
</comment>
<keyword evidence="12" id="KW-1185">Reference proteome</keyword>
<organism evidence="11 12">
    <name type="scientific">Heracleum sosnowskyi</name>
    <dbReference type="NCBI Taxonomy" id="360622"/>
    <lineage>
        <taxon>Eukaryota</taxon>
        <taxon>Viridiplantae</taxon>
        <taxon>Streptophyta</taxon>
        <taxon>Embryophyta</taxon>
        <taxon>Tracheophyta</taxon>
        <taxon>Spermatophyta</taxon>
        <taxon>Magnoliopsida</taxon>
        <taxon>eudicotyledons</taxon>
        <taxon>Gunneridae</taxon>
        <taxon>Pentapetalae</taxon>
        <taxon>asterids</taxon>
        <taxon>campanulids</taxon>
        <taxon>Apiales</taxon>
        <taxon>Apiaceae</taxon>
        <taxon>Apioideae</taxon>
        <taxon>apioid superclade</taxon>
        <taxon>Tordylieae</taxon>
        <taxon>Tordyliinae</taxon>
        <taxon>Heracleum</taxon>
    </lineage>
</organism>
<dbReference type="EMBL" id="JAUIZM010000010">
    <property type="protein sequence ID" value="KAK1361349.1"/>
    <property type="molecule type" value="Genomic_DNA"/>
</dbReference>
<evidence type="ECO:0000256" key="2">
    <source>
        <dbReference type="ARBA" id="ARBA00007072"/>
    </source>
</evidence>
<evidence type="ECO:0000256" key="9">
    <source>
        <dbReference type="SAM" id="Phobius"/>
    </source>
</evidence>
<keyword evidence="7" id="KW-0326">Glycosidase</keyword>
<dbReference type="SUPFAM" id="SSF48208">
    <property type="entry name" value="Six-hairpin glycosidases"/>
    <property type="match status" value="1"/>
</dbReference>
<dbReference type="Proteomes" id="UP001237642">
    <property type="component" value="Unassembled WGS sequence"/>
</dbReference>
<keyword evidence="9" id="KW-0812">Transmembrane</keyword>
<evidence type="ECO:0000256" key="1">
    <source>
        <dbReference type="ARBA" id="ARBA00000966"/>
    </source>
</evidence>
<feature type="transmembrane region" description="Helical" evidence="9">
    <location>
        <begin position="90"/>
        <end position="111"/>
    </location>
</feature>
<evidence type="ECO:0000256" key="8">
    <source>
        <dbReference type="ARBA" id="ARBA00023326"/>
    </source>
</evidence>
<reference evidence="11" key="1">
    <citation type="submission" date="2023-02" db="EMBL/GenBank/DDBJ databases">
        <title>Genome of toxic invasive species Heracleum sosnowskyi carries increased number of genes despite the absence of recent whole-genome duplications.</title>
        <authorList>
            <person name="Schelkunov M."/>
            <person name="Shtratnikova V."/>
            <person name="Makarenko M."/>
            <person name="Klepikova A."/>
            <person name="Omelchenko D."/>
            <person name="Novikova G."/>
            <person name="Obukhova E."/>
            <person name="Bogdanov V."/>
            <person name="Penin A."/>
            <person name="Logacheva M."/>
        </authorList>
    </citation>
    <scope>NUCLEOTIDE SEQUENCE</scope>
    <source>
        <strain evidence="11">Hsosn_3</strain>
        <tissue evidence="11">Leaf</tissue>
    </source>
</reference>
<dbReference type="InterPro" id="IPR012341">
    <property type="entry name" value="6hp_glycosidase-like_sf"/>
</dbReference>
<keyword evidence="9" id="KW-1133">Transmembrane helix</keyword>
<evidence type="ECO:0000256" key="4">
    <source>
        <dbReference type="ARBA" id="ARBA00022801"/>
    </source>
</evidence>
<evidence type="ECO:0000259" key="10">
    <source>
        <dbReference type="Pfam" id="PF00759"/>
    </source>
</evidence>
<dbReference type="InterPro" id="IPR001701">
    <property type="entry name" value="Glyco_hydro_9"/>
</dbReference>
<name>A0AAD8H7X1_9APIA</name>
<evidence type="ECO:0000313" key="12">
    <source>
        <dbReference type="Proteomes" id="UP001237642"/>
    </source>
</evidence>
<keyword evidence="5" id="KW-0136">Cellulose degradation</keyword>
<comment type="caution">
    <text evidence="11">The sequence shown here is derived from an EMBL/GenBank/DDBJ whole genome shotgun (WGS) entry which is preliminary data.</text>
</comment>
<keyword evidence="9" id="KW-0472">Membrane</keyword>
<evidence type="ECO:0000256" key="7">
    <source>
        <dbReference type="ARBA" id="ARBA00023295"/>
    </source>
</evidence>
<evidence type="ECO:0000256" key="3">
    <source>
        <dbReference type="ARBA" id="ARBA00012601"/>
    </source>
</evidence>
<dbReference type="GO" id="GO:0008810">
    <property type="term" value="F:cellulase activity"/>
    <property type="evidence" value="ECO:0007669"/>
    <property type="project" value="UniProtKB-EC"/>
</dbReference>
<gene>
    <name evidence="11" type="ORF">POM88_045823</name>
</gene>
<protein>
    <recommendedName>
        <fullName evidence="3">cellulase</fullName>
        <ecNumber evidence="3">3.2.1.4</ecNumber>
    </recommendedName>
</protein>
<evidence type="ECO:0000256" key="6">
    <source>
        <dbReference type="ARBA" id="ARBA00023277"/>
    </source>
</evidence>
<sequence length="641" mass="71129">MPQSSSVGSPQHATTAASDEDYNQPLAFVHTISGAGRLLPSSSHWNSIEIDFNILPQSNAPSGYESLPSRFSKSYDYNLIVTDKAHLRRCVYVTASIFLAIALCFFLLHFVPLHKHHHRGSVKNLTLAVNQALVFFDAQKSGILPKNNLVKFRGDSGLQDGNSSTAKVDLVGGFYDSGNNIKFSLSTAYTTTLLSWTVIEYHEKYDDIAELDHIKDIIKWGSDYLLKAFVPRNSSTSSPTKIFSQVGSGGNDSKVENDVNCWQRPEDMRYERPVSVCDSTASDLAGEIIAALSAASLVFKKDEAYSGKLIKAAEELFDVASKNSTSHIQGMYTNSECGKQASEFYNSSGFKDELIWGGAWLFFSTGNKIYLDYATQNFDAAVQEELSSEKGIFYWNNKLTATMILLTRLRFFLDLGYPYEDAFGSSTNRTDLLMCSYLNKLQFSMTEGGLILLKPKYGAPLPYAATASFLSKLYSDYLDLLRRSGSSCAGSVFTLDKLRRFSRSQVDYILGDNPMKMSYIVGFGDKYPTHVYHRGASIPWDHRRHECAEGDKWLNSKEPNPNQILGAMVGGPDHNDIFLDDRDKPWFTEATISSNAGLLAALIAHHDSPLKSQDNLNASSSNGLNLGIDMMGIFQNIHILP</sequence>
<dbReference type="Pfam" id="PF00759">
    <property type="entry name" value="Glyco_hydro_9"/>
    <property type="match status" value="1"/>
</dbReference>
<dbReference type="AlphaFoldDB" id="A0AAD8H7X1"/>
<evidence type="ECO:0000256" key="5">
    <source>
        <dbReference type="ARBA" id="ARBA00023001"/>
    </source>
</evidence>
<keyword evidence="4" id="KW-0378">Hydrolase</keyword>
<dbReference type="EC" id="3.2.1.4" evidence="3"/>
<dbReference type="GO" id="GO:0030245">
    <property type="term" value="P:cellulose catabolic process"/>
    <property type="evidence" value="ECO:0007669"/>
    <property type="project" value="UniProtKB-KW"/>
</dbReference>
<dbReference type="PANTHER" id="PTHR22298">
    <property type="entry name" value="ENDO-1,4-BETA-GLUCANASE"/>
    <property type="match status" value="1"/>
</dbReference>
<comment type="catalytic activity">
    <reaction evidence="1">
        <text>Endohydrolysis of (1-&gt;4)-beta-D-glucosidic linkages in cellulose, lichenin and cereal beta-D-glucans.</text>
        <dbReference type="EC" id="3.2.1.4"/>
    </reaction>
</comment>
<proteinExistence type="inferred from homology"/>
<keyword evidence="6" id="KW-0119">Carbohydrate metabolism</keyword>
<accession>A0AAD8H7X1</accession>
<dbReference type="InterPro" id="IPR008928">
    <property type="entry name" value="6-hairpin_glycosidase_sf"/>
</dbReference>
<evidence type="ECO:0000313" key="11">
    <source>
        <dbReference type="EMBL" id="KAK1361349.1"/>
    </source>
</evidence>
<reference evidence="11" key="2">
    <citation type="submission" date="2023-05" db="EMBL/GenBank/DDBJ databases">
        <authorList>
            <person name="Schelkunov M.I."/>
        </authorList>
    </citation>
    <scope>NUCLEOTIDE SEQUENCE</scope>
    <source>
        <strain evidence="11">Hsosn_3</strain>
        <tissue evidence="11">Leaf</tissue>
    </source>
</reference>
<dbReference type="Gene3D" id="1.50.10.10">
    <property type="match status" value="1"/>
</dbReference>
<keyword evidence="8" id="KW-0624">Polysaccharide degradation</keyword>